<dbReference type="GO" id="GO:0004386">
    <property type="term" value="F:helicase activity"/>
    <property type="evidence" value="ECO:0007669"/>
    <property type="project" value="UniProtKB-KW"/>
</dbReference>
<dbReference type="PANTHER" id="PTHR10887">
    <property type="entry name" value="DNA2/NAM7 HELICASE FAMILY"/>
    <property type="match status" value="1"/>
</dbReference>
<feature type="compositionally biased region" description="Low complexity" evidence="6">
    <location>
        <begin position="1051"/>
        <end position="1074"/>
    </location>
</feature>
<dbReference type="GO" id="GO:0001147">
    <property type="term" value="F:transcription termination site sequence-specific DNA binding"/>
    <property type="evidence" value="ECO:0007669"/>
    <property type="project" value="TreeGrafter"/>
</dbReference>
<dbReference type="GO" id="GO:0005694">
    <property type="term" value="C:chromosome"/>
    <property type="evidence" value="ECO:0007669"/>
    <property type="project" value="UniProtKB-ARBA"/>
</dbReference>
<dbReference type="SUPFAM" id="SSF52540">
    <property type="entry name" value="P-loop containing nucleoside triphosphate hydrolases"/>
    <property type="match status" value="1"/>
</dbReference>
<evidence type="ECO:0000259" key="7">
    <source>
        <dbReference type="Pfam" id="PF12726"/>
    </source>
</evidence>
<dbReference type="InterPro" id="IPR056474">
    <property type="entry name" value="SEN1_barrel"/>
</dbReference>
<keyword evidence="3" id="KW-0378">Hydrolase</keyword>
<sequence length="2144" mass="237216">MSSSGAQGDEHTSHRIQAILDEVISVSSGFPTDEISSVYKFLMSSSGGSASGRHWYCDRVKTELHREAATFLLYIIANKRKDEAAVFMDALEEILRSCEACSRRFSGVRRRFQQRYLSQRTSEAQSRFFTVVDRWEAEFILNEMPQSSQIQGTSKSISLLSQPMLQLLFGQPSLLKVEAVGALVASERLPKDKLSGLASLGITPVLVHLLCSSSPETRSWAGTCLALTSQHPLSLDDWKGTAIAEEIQKLIDDKPDASTDMGWTALLDILRSGSLSRNALREGLLSSPSSLSSGDSFLRTLSKRLAQASALLPKLDVLKMLLQLCPAKDLWSNDLSLPSILFSDITPNNAFRQLLTTFRAAGDVDANSAANGKGKAREVEETTVGPLAWIPDFVLSLLALQRNVNDKDHSAAFSELLPKVAAFCFQDLQAAKYEINVRSLAARTGIKMLIDLERRLGRDDENSERSLDRDDESPARKSLRRVLDEQAKFITASAFDGTDQSSETQVVARQLIQICFRYDCKDIIETTLGLAIIVTKEMRRQKQARRAAENGNAIPAPVVASHLHRVKISDRLWSETYQQVNISSPDNLALLFASVAQCAHIDKLDRSGSWGYDALRLGAAVGRDDYRDAKHSINTAIKISRDEFPRLLESVAVSWSDSRQASFWKSDEVCRAGIILLLSPVEDIHNATSNLLQQFFPESDVRSDYFRALLRHNPIASIDGLIQFLDTFVQTGSLTQESCSLSKWLVRCFTDILEVLCGHAGDDGPLLQSSDFINTQSLGQSARRKVHELWDRMCNALCVIFKRTPSWADFYDREFMVDWMRDALIFGRQIADYFRSFEAAASDNTEHASRGPSPAKATRSGTELIQMLQPVLRDLTTWLRLNDKETLYQAFELIRTILGRIEQTNPDLGKAPILENALKELDRFSRRDGKSYDNKALDESQLSELAAMIQPFHLVFDVDDDDTGDTGITPQPGSSSPVVVVEPPLKPPSKDAFAIMMKQSSQGKPAKTSEMAPAKRPEVVEIQDDSDEFGDDDFLEELPEEALQAMERKAAASTGSRTGSVASSSSAAVTKTSSNQSVLRFPTTLGQTPRPLGNQISGPNMTGSRPPAQKLNMHVGSSLAGPPKKSSFKSQFMRDMQAEHKLASAERKRQIGGIVKKVPAASKLGSGLGAYTGARKPVSKPTVDDDTSSDSSQSDDEAGLGALLNKQRDTPKKPGRVLVERRPLKTIQTIQIPSYQDARERQRAEQHAMRQRLKPDLTRLDRYILAWNPEYTGEDAPHPPASMKDLAKLTAVPTTFPAGVNSYQAIMRSLFLQELWAQFKQEKPSAPPIPTEISMRSYEDEFIDIELSVQGRVPEGFFISELNLVILQRPQCKSIIAKVQDFKRRSKDTMFKVRILGSMDQKELHIKSKWFVQKHMSLSTALREFGALQGLPYYGDPLLLDILQARSATMPYLSERDIADAQKTYNLNEPQARAVLGALDVNGLALIQGPPGTGKTKTISGLVGKWMSERPALISTDPGERKPPKSKLLICAPSNAAIDEVCKRLIDGVPGPNGRRHQPNVVRIGIDTSVNMAIKDVSLDSLVEKQVTASTAANGGGGTEYGRLQAELEAVKVFLQQIQKKVDIAPENEKKALENEKHALMHQRTTLGHQLSRAKDAARDATRHLEGARRAARDDILSKADIICSTLSGAGHDSLAPYAFETVIIDEAAQAIELSCLIPLRYGCKRCIMVGDPNQLPPTTISQDVEKFHYNESLFVRMVKQSSKNVQLLSIQYRMHPFISELPSRVFYDGKLQDGPNMAKKTAAVWHERNVYGPYRFFNVEGDEIRVGTSTKNTAEALAAVDLYRGLEESFGSKINLALRIGVITMYREQLNEMKSKFRIAYGGDIEQKIEFNTVDGFQGQEKDIIILSCVRSGASLPSIGFLKDPRRMNVALTRAKSSLFILGNGATLERSDQRWNTIISDARDRGFFVNYTSATFAPAPAPALHTNVSGTRKEKTKLKRTASDMSLDDSPDKEVSSMSNVYRKVSKRKSPAPSPVKSESSSMRPPAGLSPAKRKSSSESISNKKNRDPKPAKSHSSDFEGRDKASDVAQPVKSAPLINATPKAVPIPRPPPPRPFPQAPTMAKPRPPEETMFIKKKKKPRPS</sequence>
<dbReference type="STRING" id="4999.A0A1Y1UEA3"/>
<keyword evidence="5" id="KW-0067">ATP-binding</keyword>
<protein>
    <submittedName>
        <fullName evidence="11">SEN1 N terminal-domain-containing protein</fullName>
    </submittedName>
</protein>
<feature type="region of interest" description="Disordered" evidence="6">
    <location>
        <begin position="999"/>
        <end position="1032"/>
    </location>
</feature>
<dbReference type="Gene3D" id="3.40.50.300">
    <property type="entry name" value="P-loop containing nucleotide triphosphate hydrolases"/>
    <property type="match status" value="2"/>
</dbReference>
<dbReference type="RefSeq" id="XP_021870474.1">
    <property type="nucleotide sequence ID" value="XM_022017616.1"/>
</dbReference>
<feature type="compositionally biased region" description="Low complexity" evidence="6">
    <location>
        <begin position="965"/>
        <end position="983"/>
    </location>
</feature>
<dbReference type="Pfam" id="PF13087">
    <property type="entry name" value="AAA_12"/>
    <property type="match status" value="1"/>
</dbReference>
<feature type="compositionally biased region" description="Basic and acidic residues" evidence="6">
    <location>
        <begin position="2066"/>
        <end position="2087"/>
    </location>
</feature>
<evidence type="ECO:0000259" key="8">
    <source>
        <dbReference type="Pfam" id="PF13086"/>
    </source>
</evidence>
<accession>A0A1Y1UEA3</accession>
<evidence type="ECO:0000256" key="2">
    <source>
        <dbReference type="ARBA" id="ARBA00022741"/>
    </source>
</evidence>
<gene>
    <name evidence="11" type="ORF">BD324DRAFT_645965</name>
</gene>
<dbReference type="Pfam" id="PF12726">
    <property type="entry name" value="SEN1_N"/>
    <property type="match status" value="1"/>
</dbReference>
<evidence type="ECO:0000256" key="5">
    <source>
        <dbReference type="ARBA" id="ARBA00022840"/>
    </source>
</evidence>
<evidence type="ECO:0000313" key="11">
    <source>
        <dbReference type="EMBL" id="ORX36373.1"/>
    </source>
</evidence>
<evidence type="ECO:0000259" key="10">
    <source>
        <dbReference type="Pfam" id="PF23576"/>
    </source>
</evidence>
<dbReference type="GO" id="GO:0005524">
    <property type="term" value="F:ATP binding"/>
    <property type="evidence" value="ECO:0007669"/>
    <property type="project" value="UniProtKB-KW"/>
</dbReference>
<feature type="compositionally biased region" description="Pro residues" evidence="6">
    <location>
        <begin position="2106"/>
        <end position="2119"/>
    </location>
</feature>
<dbReference type="InterPro" id="IPR016024">
    <property type="entry name" value="ARM-type_fold"/>
</dbReference>
<dbReference type="Pfam" id="PF23576">
    <property type="entry name" value="SEN1_barrel"/>
    <property type="match status" value="1"/>
</dbReference>
<dbReference type="SUPFAM" id="SSF48371">
    <property type="entry name" value="ARM repeat"/>
    <property type="match status" value="1"/>
</dbReference>
<dbReference type="InterPro" id="IPR041677">
    <property type="entry name" value="DNA2/NAM7_AAA_11"/>
</dbReference>
<evidence type="ECO:0000259" key="9">
    <source>
        <dbReference type="Pfam" id="PF13087"/>
    </source>
</evidence>
<feature type="region of interest" description="Disordered" evidence="6">
    <location>
        <begin position="1980"/>
        <end position="2144"/>
    </location>
</feature>
<feature type="region of interest" description="Disordered" evidence="6">
    <location>
        <begin position="1046"/>
        <end position="1128"/>
    </location>
</feature>
<dbReference type="PANTHER" id="PTHR10887:SF495">
    <property type="entry name" value="HELICASE SENATAXIN ISOFORM X1-RELATED"/>
    <property type="match status" value="1"/>
</dbReference>
<dbReference type="InterPro" id="IPR024481">
    <property type="entry name" value="Helicase_Sen1_N"/>
</dbReference>
<feature type="compositionally biased region" description="Polar residues" evidence="6">
    <location>
        <begin position="1094"/>
        <end position="1103"/>
    </location>
</feature>
<feature type="region of interest" description="Disordered" evidence="6">
    <location>
        <begin position="962"/>
        <end position="983"/>
    </location>
</feature>
<dbReference type="GO" id="GO:0016604">
    <property type="term" value="C:nuclear body"/>
    <property type="evidence" value="ECO:0007669"/>
    <property type="project" value="TreeGrafter"/>
</dbReference>
<proteinExistence type="inferred from homology"/>
<keyword evidence="2" id="KW-0547">Nucleotide-binding</keyword>
<dbReference type="InterPro" id="IPR041679">
    <property type="entry name" value="DNA2/NAM7-like_C"/>
</dbReference>
<dbReference type="InParanoid" id="A0A1Y1UEA3"/>
<feature type="domain" description="DNA2/NAM7 helicase-like C-terminal" evidence="9">
    <location>
        <begin position="1750"/>
        <end position="1945"/>
    </location>
</feature>
<dbReference type="InterPro" id="IPR047187">
    <property type="entry name" value="SF1_C_Upf1"/>
</dbReference>
<dbReference type="GO" id="GO:0016787">
    <property type="term" value="F:hydrolase activity"/>
    <property type="evidence" value="ECO:0007669"/>
    <property type="project" value="UniProtKB-KW"/>
</dbReference>
<keyword evidence="12" id="KW-1185">Reference proteome</keyword>
<comment type="similarity">
    <text evidence="1">Belongs to the DNA2/NAM7 helicase family.</text>
</comment>
<reference evidence="11 12" key="1">
    <citation type="submission" date="2017-03" db="EMBL/GenBank/DDBJ databases">
        <title>Widespread Adenine N6-methylation of Active Genes in Fungi.</title>
        <authorList>
            <consortium name="DOE Joint Genome Institute"/>
            <person name="Mondo S.J."/>
            <person name="Dannebaum R.O."/>
            <person name="Kuo R.C."/>
            <person name="Louie K.B."/>
            <person name="Bewick A.J."/>
            <person name="Labutti K."/>
            <person name="Haridas S."/>
            <person name="Kuo A."/>
            <person name="Salamov A."/>
            <person name="Ahrendt S.R."/>
            <person name="Lau R."/>
            <person name="Bowen B.P."/>
            <person name="Lipzen A."/>
            <person name="Sullivan W."/>
            <person name="Andreopoulos W.B."/>
            <person name="Clum A."/>
            <person name="Lindquist E."/>
            <person name="Daum C."/>
            <person name="Northen T.R."/>
            <person name="Ramamoorthy G."/>
            <person name="Schmitz R.J."/>
            <person name="Gryganskyi A."/>
            <person name="Culley D."/>
            <person name="Magnuson J."/>
            <person name="James T.Y."/>
            <person name="O'Malley M.A."/>
            <person name="Stajich J.E."/>
            <person name="Spatafora J.W."/>
            <person name="Visel A."/>
            <person name="Grigoriev I.V."/>
        </authorList>
    </citation>
    <scope>NUCLEOTIDE SEQUENCE [LARGE SCALE GENOMIC DNA]</scope>
    <source>
        <strain evidence="11 12">NRRL Y-17943</strain>
    </source>
</reference>
<feature type="compositionally biased region" description="Basic residues" evidence="6">
    <location>
        <begin position="2135"/>
        <end position="2144"/>
    </location>
</feature>
<feature type="domain" description="Helicase SEN1 beta-barrel" evidence="10">
    <location>
        <begin position="1326"/>
        <end position="1414"/>
    </location>
</feature>
<evidence type="ECO:0000256" key="1">
    <source>
        <dbReference type="ARBA" id="ARBA00007913"/>
    </source>
</evidence>
<evidence type="ECO:0000256" key="3">
    <source>
        <dbReference type="ARBA" id="ARBA00022801"/>
    </source>
</evidence>
<name>A0A1Y1UEA3_9TREE</name>
<feature type="compositionally biased region" description="Acidic residues" evidence="6">
    <location>
        <begin position="1021"/>
        <end position="1032"/>
    </location>
</feature>
<dbReference type="InterPro" id="IPR045055">
    <property type="entry name" value="DNA2/NAM7-like"/>
</dbReference>
<evidence type="ECO:0000256" key="6">
    <source>
        <dbReference type="SAM" id="MobiDB-lite"/>
    </source>
</evidence>
<dbReference type="FunFam" id="3.40.50.300:FF:000326">
    <property type="entry name" value="P-loop containing nucleoside triphosphate hydrolase"/>
    <property type="match status" value="1"/>
</dbReference>
<feature type="region of interest" description="Disordered" evidence="6">
    <location>
        <begin position="1165"/>
        <end position="1217"/>
    </location>
</feature>
<organism evidence="11 12">
    <name type="scientific">Kockovaella imperatae</name>
    <dbReference type="NCBI Taxonomy" id="4999"/>
    <lineage>
        <taxon>Eukaryota</taxon>
        <taxon>Fungi</taxon>
        <taxon>Dikarya</taxon>
        <taxon>Basidiomycota</taxon>
        <taxon>Agaricomycotina</taxon>
        <taxon>Tremellomycetes</taxon>
        <taxon>Tremellales</taxon>
        <taxon>Cuniculitremaceae</taxon>
        <taxon>Kockovaella</taxon>
    </lineage>
</organism>
<dbReference type="GeneID" id="33559425"/>
<dbReference type="InterPro" id="IPR027417">
    <property type="entry name" value="P-loop_NTPase"/>
</dbReference>
<dbReference type="OrthoDB" id="6513042at2759"/>
<dbReference type="Pfam" id="PF13086">
    <property type="entry name" value="AAA_11"/>
    <property type="match status" value="1"/>
</dbReference>
<evidence type="ECO:0000313" key="12">
    <source>
        <dbReference type="Proteomes" id="UP000193218"/>
    </source>
</evidence>
<dbReference type="CDD" id="cd18042">
    <property type="entry name" value="DEXXQc_SETX"/>
    <property type="match status" value="1"/>
</dbReference>
<dbReference type="GO" id="GO:0006369">
    <property type="term" value="P:termination of RNA polymerase II transcription"/>
    <property type="evidence" value="ECO:0007669"/>
    <property type="project" value="TreeGrafter"/>
</dbReference>
<feature type="domain" description="Helicase Sen1 N-terminal" evidence="7">
    <location>
        <begin position="89"/>
        <end position="891"/>
    </location>
</feature>
<feature type="compositionally biased region" description="Basic and acidic residues" evidence="6">
    <location>
        <begin position="1206"/>
        <end position="1217"/>
    </location>
</feature>
<dbReference type="CDD" id="cd18808">
    <property type="entry name" value="SF1_C_Upf1"/>
    <property type="match status" value="1"/>
</dbReference>
<feature type="compositionally biased region" description="Acidic residues" evidence="6">
    <location>
        <begin position="1184"/>
        <end position="1198"/>
    </location>
</feature>
<comment type="caution">
    <text evidence="11">The sequence shown here is derived from an EMBL/GenBank/DDBJ whole genome shotgun (WGS) entry which is preliminary data.</text>
</comment>
<dbReference type="EMBL" id="NBSH01000008">
    <property type="protein sequence ID" value="ORX36373.1"/>
    <property type="molecule type" value="Genomic_DNA"/>
</dbReference>
<keyword evidence="4" id="KW-0347">Helicase</keyword>
<feature type="domain" description="DNA2/NAM7 helicase helicase" evidence="8">
    <location>
        <begin position="1466"/>
        <end position="1743"/>
    </location>
</feature>
<evidence type="ECO:0000256" key="4">
    <source>
        <dbReference type="ARBA" id="ARBA00022806"/>
    </source>
</evidence>
<dbReference type="Proteomes" id="UP000193218">
    <property type="component" value="Unassembled WGS sequence"/>
</dbReference>